<dbReference type="AlphaFoldDB" id="A0A3D9RWJ3"/>
<evidence type="ECO:0000313" key="2">
    <source>
        <dbReference type="EMBL" id="REE81045.1"/>
    </source>
</evidence>
<keyword evidence="3" id="KW-1185">Reference proteome</keyword>
<keyword evidence="1" id="KW-0812">Transmembrane</keyword>
<dbReference type="EMBL" id="QTTN01000020">
    <property type="protein sequence ID" value="REE81045.1"/>
    <property type="molecule type" value="Genomic_DNA"/>
</dbReference>
<reference evidence="2 3" key="1">
    <citation type="submission" date="2018-08" db="EMBL/GenBank/DDBJ databases">
        <title>Genomic Encyclopedia of Type Strains, Phase III (KMG-III): the genomes of soil and plant-associated and newly described type strains.</title>
        <authorList>
            <person name="Whitman W."/>
        </authorList>
    </citation>
    <scope>NUCLEOTIDE SEQUENCE [LARGE SCALE GENOMIC DNA]</scope>
    <source>
        <strain evidence="2 3">CGMCC 1.10966</strain>
    </source>
</reference>
<evidence type="ECO:0000313" key="3">
    <source>
        <dbReference type="Proteomes" id="UP000256304"/>
    </source>
</evidence>
<keyword evidence="1" id="KW-1133">Transmembrane helix</keyword>
<feature type="transmembrane region" description="Helical" evidence="1">
    <location>
        <begin position="65"/>
        <end position="88"/>
    </location>
</feature>
<accession>A0A3D9RWJ3</accession>
<evidence type="ECO:0000256" key="1">
    <source>
        <dbReference type="SAM" id="Phobius"/>
    </source>
</evidence>
<organism evidence="2 3">
    <name type="scientific">Paenibacillus taihuensis</name>
    <dbReference type="NCBI Taxonomy" id="1156355"/>
    <lineage>
        <taxon>Bacteria</taxon>
        <taxon>Bacillati</taxon>
        <taxon>Bacillota</taxon>
        <taxon>Bacilli</taxon>
        <taxon>Bacillales</taxon>
        <taxon>Paenibacillaceae</taxon>
        <taxon>Paenibacillus</taxon>
    </lineage>
</organism>
<sequence length="89" mass="10166">MAVSSEGEDYGNCIVDHGRLSPGFGVTRAKVKRSFPFRNDRFTLFAVIEVLHMFRPLLYLKDMQLLFQLLSLLYPVLLIYLVGLCLGLE</sequence>
<dbReference type="Proteomes" id="UP000256304">
    <property type="component" value="Unassembled WGS sequence"/>
</dbReference>
<name>A0A3D9RWJ3_9BACL</name>
<gene>
    <name evidence="2" type="ORF">A8990_12091</name>
</gene>
<keyword evidence="1" id="KW-0472">Membrane</keyword>
<protein>
    <submittedName>
        <fullName evidence="2">Uncharacterized protein</fullName>
    </submittedName>
</protein>
<comment type="caution">
    <text evidence="2">The sequence shown here is derived from an EMBL/GenBank/DDBJ whole genome shotgun (WGS) entry which is preliminary data.</text>
</comment>
<proteinExistence type="predicted"/>